<dbReference type="Gene3D" id="3.40.50.720">
    <property type="entry name" value="NAD(P)-binding Rossmann-like Domain"/>
    <property type="match status" value="1"/>
</dbReference>
<protein>
    <submittedName>
        <fullName evidence="1">Uncharacterized protein</fullName>
    </submittedName>
</protein>
<sequence length="58" mass="6576">MERKLIRKNILITGCLSGIDLETARALFETGATLFLTARYDYKAETNFSALNKCIWSC</sequence>
<gene>
    <name evidence="1" type="ORF">GT037_008864</name>
</gene>
<dbReference type="SUPFAM" id="SSF51735">
    <property type="entry name" value="NAD(P)-binding Rossmann-fold domains"/>
    <property type="match status" value="1"/>
</dbReference>
<dbReference type="GeneID" id="62207089"/>
<dbReference type="Proteomes" id="UP000596902">
    <property type="component" value="Unassembled WGS sequence"/>
</dbReference>
<dbReference type="EMBL" id="JAAABM010000014">
    <property type="protein sequence ID" value="KAF7672913.1"/>
    <property type="molecule type" value="Genomic_DNA"/>
</dbReference>
<dbReference type="InterPro" id="IPR036291">
    <property type="entry name" value="NAD(P)-bd_dom_sf"/>
</dbReference>
<accession>A0A8H7AWH8</accession>
<organism evidence="1 2">
    <name type="scientific">Alternaria burnsii</name>
    <dbReference type="NCBI Taxonomy" id="1187904"/>
    <lineage>
        <taxon>Eukaryota</taxon>
        <taxon>Fungi</taxon>
        <taxon>Dikarya</taxon>
        <taxon>Ascomycota</taxon>
        <taxon>Pezizomycotina</taxon>
        <taxon>Dothideomycetes</taxon>
        <taxon>Pleosporomycetidae</taxon>
        <taxon>Pleosporales</taxon>
        <taxon>Pleosporineae</taxon>
        <taxon>Pleosporaceae</taxon>
        <taxon>Alternaria</taxon>
        <taxon>Alternaria sect. Alternaria</taxon>
    </lineage>
</organism>
<evidence type="ECO:0000313" key="2">
    <source>
        <dbReference type="Proteomes" id="UP000596902"/>
    </source>
</evidence>
<keyword evidence="2" id="KW-1185">Reference proteome</keyword>
<evidence type="ECO:0000313" key="1">
    <source>
        <dbReference type="EMBL" id="KAF7672913.1"/>
    </source>
</evidence>
<name>A0A8H7AWH8_9PLEO</name>
<reference evidence="1" key="2">
    <citation type="submission" date="2020-08" db="EMBL/GenBank/DDBJ databases">
        <title>Draft Genome Sequence of Cumin Blight Pathogen Alternaria burnsii.</title>
        <authorList>
            <person name="Feng Z."/>
        </authorList>
    </citation>
    <scope>NUCLEOTIDE SEQUENCE</scope>
    <source>
        <strain evidence="1">CBS107.38</strain>
    </source>
</reference>
<reference evidence="1" key="1">
    <citation type="submission" date="2020-01" db="EMBL/GenBank/DDBJ databases">
        <authorList>
            <person name="Feng Z.H.Z."/>
        </authorList>
    </citation>
    <scope>NUCLEOTIDE SEQUENCE</scope>
    <source>
        <strain evidence="1">CBS107.38</strain>
    </source>
</reference>
<dbReference type="AlphaFoldDB" id="A0A8H7AWH8"/>
<comment type="caution">
    <text evidence="1">The sequence shown here is derived from an EMBL/GenBank/DDBJ whole genome shotgun (WGS) entry which is preliminary data.</text>
</comment>
<proteinExistence type="predicted"/>
<dbReference type="RefSeq" id="XP_038783256.1">
    <property type="nucleotide sequence ID" value="XM_038933911.1"/>
</dbReference>